<evidence type="ECO:0000313" key="2">
    <source>
        <dbReference type="Proteomes" id="UP001500620"/>
    </source>
</evidence>
<reference evidence="2" key="1">
    <citation type="journal article" date="2019" name="Int. J. Syst. Evol. Microbiol.">
        <title>The Global Catalogue of Microorganisms (GCM) 10K type strain sequencing project: providing services to taxonomists for standard genome sequencing and annotation.</title>
        <authorList>
            <consortium name="The Broad Institute Genomics Platform"/>
            <consortium name="The Broad Institute Genome Sequencing Center for Infectious Disease"/>
            <person name="Wu L."/>
            <person name="Ma J."/>
        </authorList>
    </citation>
    <scope>NUCLEOTIDE SEQUENCE [LARGE SCALE GENOMIC DNA]</scope>
    <source>
        <strain evidence="2">JCM 17441</strain>
    </source>
</reference>
<dbReference type="Proteomes" id="UP001500620">
    <property type="component" value="Unassembled WGS sequence"/>
</dbReference>
<protein>
    <submittedName>
        <fullName evidence="1">Uncharacterized protein</fullName>
    </submittedName>
</protein>
<keyword evidence="2" id="KW-1185">Reference proteome</keyword>
<proteinExistence type="predicted"/>
<gene>
    <name evidence="1" type="ORF">GCM10022255_065090</name>
</gene>
<evidence type="ECO:0000313" key="1">
    <source>
        <dbReference type="EMBL" id="GAA4255603.1"/>
    </source>
</evidence>
<dbReference type="RefSeq" id="WP_345132602.1">
    <property type="nucleotide sequence ID" value="NZ_BAABAT010000021.1"/>
</dbReference>
<accession>A0ABP8DGL7</accession>
<sequence length="248" mass="25480">MAPNDFGQLLRDAAQRLGVAAGRAELVVAGCRRWPRLAGDVERAAADAAELLRGLLERPGDPVALWRAGDRWRVAVAAPTGDRAATFTADFVHADDHWRGPAAEAYRATLPPQHEALRETHEIAGAAAGSLHESATALVAFWAAVGTALAGLSAQLAAAVAATATPLTAPAGAAMAVAALSEAIAVVDGLTRALSAALEHARHTQQALLDRLSDPAVFPGGRWPVSAASTLSDASLSDGDASDWSLAR</sequence>
<name>A0ABP8DGL7_9ACTN</name>
<dbReference type="EMBL" id="BAABAT010000021">
    <property type="protein sequence ID" value="GAA4255603.1"/>
    <property type="molecule type" value="Genomic_DNA"/>
</dbReference>
<comment type="caution">
    <text evidence="1">The sequence shown here is derived from an EMBL/GenBank/DDBJ whole genome shotgun (WGS) entry which is preliminary data.</text>
</comment>
<organism evidence="1 2">
    <name type="scientific">Dactylosporangium darangshiense</name>
    <dbReference type="NCBI Taxonomy" id="579108"/>
    <lineage>
        <taxon>Bacteria</taxon>
        <taxon>Bacillati</taxon>
        <taxon>Actinomycetota</taxon>
        <taxon>Actinomycetes</taxon>
        <taxon>Micromonosporales</taxon>
        <taxon>Micromonosporaceae</taxon>
        <taxon>Dactylosporangium</taxon>
    </lineage>
</organism>